<dbReference type="NCBIfam" id="TIGR00756">
    <property type="entry name" value="PPR"/>
    <property type="match status" value="2"/>
</dbReference>
<comment type="similarity">
    <text evidence="1">Belongs to the PPR family. P subfamily.</text>
</comment>
<evidence type="ECO:0008006" key="6">
    <source>
        <dbReference type="Google" id="ProtNLM"/>
    </source>
</evidence>
<dbReference type="Proteomes" id="UP001174677">
    <property type="component" value="Chromosome 3"/>
</dbReference>
<evidence type="ECO:0000313" key="4">
    <source>
        <dbReference type="EMBL" id="KAJ9184620.1"/>
    </source>
</evidence>
<dbReference type="PROSITE" id="PS51375">
    <property type="entry name" value="PPR"/>
    <property type="match status" value="3"/>
</dbReference>
<keyword evidence="2" id="KW-0677">Repeat</keyword>
<evidence type="ECO:0000313" key="5">
    <source>
        <dbReference type="Proteomes" id="UP001174677"/>
    </source>
</evidence>
<feature type="repeat" description="PPR" evidence="3">
    <location>
        <begin position="203"/>
        <end position="237"/>
    </location>
</feature>
<dbReference type="PANTHER" id="PTHR45717:SF28">
    <property type="entry name" value="PENTACOTRIPEPTIDE-REPEAT REGION OF PRORP DOMAIN-CONTAINING PROTEIN"/>
    <property type="match status" value="1"/>
</dbReference>
<feature type="repeat" description="PPR" evidence="3">
    <location>
        <begin position="414"/>
        <end position="448"/>
    </location>
</feature>
<evidence type="ECO:0000256" key="2">
    <source>
        <dbReference type="ARBA" id="ARBA00022737"/>
    </source>
</evidence>
<evidence type="ECO:0000256" key="1">
    <source>
        <dbReference type="ARBA" id="ARBA00007626"/>
    </source>
</evidence>
<accession>A0ABQ9MYA6</accession>
<dbReference type="Pfam" id="PF13041">
    <property type="entry name" value="PPR_2"/>
    <property type="match status" value="1"/>
</dbReference>
<sequence length="536" mass="61462">MSWCVWESGPIERPKPKLYYPVSSLSLFESYTLSYQSPCPILDPLTLSTGIFLHFLVPLFQEMNFARLVTRLGSRNTLVSSFHSTTPLPAHHVFGRAGMDSLNELYRRISPVGDPKISIVPILDRWIEEGRSVNKEQLVSFIKEFRYYKRYYHALEISMWMTDKRYFPLTSGGAALRLDLISKVHGIEQVEKYFNDIPQQLKALEVYGALLNCYVNVKSVEKAEAVMQKMRDLGFCRETLTYNAMLNLYYQTGNFENLDALMHEMEENGIAYDKFTLSIRLSAFAAVSDIEGMEKTITKMESDSRVVLDWAIYAAAASGYTKAGFVDKALEMLKKSEGLITGKKENSAYNILLTQYAATGKKDEVLRLWELYKKKAKIYNRGYFSIISALLKFDDLESAEKIFEEWESQNLTYDIRVPNFLIAAYSRKGHLDRAETFINRVVSKGGKPVASTWFHMAQGYLQNNQISNAVEMMKKAIVVSKPGWKPTSESLASCLEHLKREGDIDKAEQLIKYLLDKDIISLDVQERLLNRMKEEK</sequence>
<feature type="repeat" description="PPR" evidence="3">
    <location>
        <begin position="238"/>
        <end position="272"/>
    </location>
</feature>
<name>A0ABQ9MYA6_HEVBR</name>
<keyword evidence="5" id="KW-1185">Reference proteome</keyword>
<protein>
    <recommendedName>
        <fullName evidence="6">Pentacotripeptide-repeat region of PRORP domain-containing protein</fullName>
    </recommendedName>
</protein>
<organism evidence="4 5">
    <name type="scientific">Hevea brasiliensis</name>
    <name type="common">Para rubber tree</name>
    <name type="synonym">Siphonia brasiliensis</name>
    <dbReference type="NCBI Taxonomy" id="3981"/>
    <lineage>
        <taxon>Eukaryota</taxon>
        <taxon>Viridiplantae</taxon>
        <taxon>Streptophyta</taxon>
        <taxon>Embryophyta</taxon>
        <taxon>Tracheophyta</taxon>
        <taxon>Spermatophyta</taxon>
        <taxon>Magnoliopsida</taxon>
        <taxon>eudicotyledons</taxon>
        <taxon>Gunneridae</taxon>
        <taxon>Pentapetalae</taxon>
        <taxon>rosids</taxon>
        <taxon>fabids</taxon>
        <taxon>Malpighiales</taxon>
        <taxon>Euphorbiaceae</taxon>
        <taxon>Crotonoideae</taxon>
        <taxon>Micrandreae</taxon>
        <taxon>Hevea</taxon>
    </lineage>
</organism>
<comment type="caution">
    <text evidence="4">The sequence shown here is derived from an EMBL/GenBank/DDBJ whole genome shotgun (WGS) entry which is preliminary data.</text>
</comment>
<dbReference type="PANTHER" id="PTHR45717">
    <property type="entry name" value="OS12G0527900 PROTEIN"/>
    <property type="match status" value="1"/>
</dbReference>
<dbReference type="SUPFAM" id="SSF48452">
    <property type="entry name" value="TPR-like"/>
    <property type="match status" value="1"/>
</dbReference>
<dbReference type="InterPro" id="IPR011990">
    <property type="entry name" value="TPR-like_helical_dom_sf"/>
</dbReference>
<dbReference type="EMBL" id="JARPOI010000003">
    <property type="protein sequence ID" value="KAJ9184620.1"/>
    <property type="molecule type" value="Genomic_DNA"/>
</dbReference>
<evidence type="ECO:0000256" key="3">
    <source>
        <dbReference type="PROSITE-ProRule" id="PRU00708"/>
    </source>
</evidence>
<proteinExistence type="inferred from homology"/>
<gene>
    <name evidence="4" type="ORF">P3X46_004329</name>
</gene>
<dbReference type="Gene3D" id="1.25.40.10">
    <property type="entry name" value="Tetratricopeptide repeat domain"/>
    <property type="match status" value="2"/>
</dbReference>
<dbReference type="Pfam" id="PF01535">
    <property type="entry name" value="PPR"/>
    <property type="match status" value="5"/>
</dbReference>
<reference evidence="4" key="1">
    <citation type="journal article" date="2023" name="Plant Biotechnol. J.">
        <title>Chromosome-level wild Hevea brasiliensis genome provides new tools for genomic-assisted breeding and valuable loci to elevate rubber yield.</title>
        <authorList>
            <person name="Cheng H."/>
            <person name="Song X."/>
            <person name="Hu Y."/>
            <person name="Wu T."/>
            <person name="Yang Q."/>
            <person name="An Z."/>
            <person name="Feng S."/>
            <person name="Deng Z."/>
            <person name="Wu W."/>
            <person name="Zeng X."/>
            <person name="Tu M."/>
            <person name="Wang X."/>
            <person name="Huang H."/>
        </authorList>
    </citation>
    <scope>NUCLEOTIDE SEQUENCE</scope>
    <source>
        <strain evidence="4">MT/VB/25A 57/8</strain>
    </source>
</reference>
<dbReference type="InterPro" id="IPR002885">
    <property type="entry name" value="PPR_rpt"/>
</dbReference>